<proteinExistence type="predicted"/>
<dbReference type="Proteomes" id="UP000029844">
    <property type="component" value="Unassembled WGS sequence"/>
</dbReference>
<dbReference type="AlphaFoldDB" id="A0A099WB48"/>
<evidence type="ECO:0000313" key="1">
    <source>
        <dbReference type="EMBL" id="KGL41708.1"/>
    </source>
</evidence>
<protein>
    <submittedName>
        <fullName evidence="1">Uncharacterized protein</fullName>
    </submittedName>
</protein>
<dbReference type="EMBL" id="JNFA01000019">
    <property type="protein sequence ID" value="KGL41708.1"/>
    <property type="molecule type" value="Genomic_DNA"/>
</dbReference>
<dbReference type="GeneID" id="58717251"/>
<evidence type="ECO:0000313" key="2">
    <source>
        <dbReference type="Proteomes" id="UP000029844"/>
    </source>
</evidence>
<keyword evidence="2" id="KW-1185">Reference proteome</keyword>
<dbReference type="OrthoDB" id="2361205at2"/>
<accession>A0A099WB48</accession>
<name>A0A099WB48_9LIST</name>
<comment type="caution">
    <text evidence="1">The sequence shown here is derived from an EMBL/GenBank/DDBJ whole genome shotgun (WGS) entry which is preliminary data.</text>
</comment>
<organism evidence="1 2">
    <name type="scientific">Listeria booriae</name>
    <dbReference type="NCBI Taxonomy" id="1552123"/>
    <lineage>
        <taxon>Bacteria</taxon>
        <taxon>Bacillati</taxon>
        <taxon>Bacillota</taxon>
        <taxon>Bacilli</taxon>
        <taxon>Bacillales</taxon>
        <taxon>Listeriaceae</taxon>
        <taxon>Listeria</taxon>
    </lineage>
</organism>
<dbReference type="eggNOG" id="ENOG50342UU">
    <property type="taxonomic scope" value="Bacteria"/>
</dbReference>
<sequence>MRDELISNEIIRLFAKEIFRFADFWFDHYYTQGSNASILKAHPEYVNNYRSRIVMTVTNGLHAVSGGSYSQLDYYNLGKAEAQNGFSEAEALENRESFETAMEAFLIKRKAEGDLKASNQEIAYYLEELKAFHDQIMPFILQGYKNA</sequence>
<reference evidence="1 2" key="1">
    <citation type="submission" date="2014-05" db="EMBL/GenBank/DDBJ databases">
        <title>Novel Listeriaceae from food processing environments.</title>
        <authorList>
            <person name="den Bakker H.C."/>
        </authorList>
    </citation>
    <scope>NUCLEOTIDE SEQUENCE [LARGE SCALE GENOMIC DNA]</scope>
    <source>
        <strain evidence="1 2">FSL A5-0281</strain>
    </source>
</reference>
<gene>
    <name evidence="1" type="ORF">EP57_07650</name>
</gene>
<dbReference type="RefSeq" id="WP_036085566.1">
    <property type="nucleotide sequence ID" value="NZ_CBCSHQ010000005.1"/>
</dbReference>